<accession>I5ATY1</accession>
<evidence type="ECO:0000313" key="2">
    <source>
        <dbReference type="EMBL" id="EIM57254.1"/>
    </source>
</evidence>
<dbReference type="GO" id="GO:0016758">
    <property type="term" value="F:hexosyltransferase activity"/>
    <property type="evidence" value="ECO:0007669"/>
    <property type="project" value="UniProtKB-ARBA"/>
</dbReference>
<keyword evidence="2" id="KW-0808">Transferase</keyword>
<dbReference type="InterPro" id="IPR001173">
    <property type="entry name" value="Glyco_trans_2-like"/>
</dbReference>
<reference evidence="2 3" key="2">
    <citation type="submission" date="2012-02" db="EMBL/GenBank/DDBJ databases">
        <title>Improved High-Quality Draft sequence of Eubacterium cellulosolvens 6.</title>
        <authorList>
            <consortium name="US DOE Joint Genome Institute"/>
            <person name="Lucas S."/>
            <person name="Han J."/>
            <person name="Lapidus A."/>
            <person name="Cheng J.-F."/>
            <person name="Goodwin L."/>
            <person name="Pitluck S."/>
            <person name="Peters L."/>
            <person name="Mikhailova N."/>
            <person name="Gu W."/>
            <person name="Detter J.C."/>
            <person name="Han C."/>
            <person name="Tapia R."/>
            <person name="Land M."/>
            <person name="Hauser L."/>
            <person name="Kyrpides N."/>
            <person name="Ivanova N."/>
            <person name="Pagani I."/>
            <person name="Johnson E."/>
            <person name="Mukhopadhyay B."/>
            <person name="Anderson I."/>
            <person name="Woyke T."/>
        </authorList>
    </citation>
    <scope>NUCLEOTIDE SEQUENCE [LARGE SCALE GENOMIC DNA]</scope>
    <source>
        <strain evidence="2 3">6</strain>
    </source>
</reference>
<dbReference type="Gene3D" id="3.90.550.10">
    <property type="entry name" value="Spore Coat Polysaccharide Biosynthesis Protein SpsA, Chain A"/>
    <property type="match status" value="1"/>
</dbReference>
<name>I5ATY1_EUBC6</name>
<proteinExistence type="predicted"/>
<reference evidence="2 3" key="1">
    <citation type="submission" date="2010-08" db="EMBL/GenBank/DDBJ databases">
        <authorList>
            <consortium name="US DOE Joint Genome Institute (JGI-PGF)"/>
            <person name="Lucas S."/>
            <person name="Copeland A."/>
            <person name="Lapidus A."/>
            <person name="Cheng J.-F."/>
            <person name="Bruce D."/>
            <person name="Goodwin L."/>
            <person name="Pitluck S."/>
            <person name="Land M.L."/>
            <person name="Hauser L."/>
            <person name="Chang Y.-J."/>
            <person name="Anderson I.J."/>
            <person name="Johnson E."/>
            <person name="Mulhopadhyay B."/>
            <person name="Kyrpides N."/>
            <person name="Woyke T.J."/>
        </authorList>
    </citation>
    <scope>NUCLEOTIDE SEQUENCE [LARGE SCALE GENOMIC DNA]</scope>
    <source>
        <strain evidence="2 3">6</strain>
    </source>
</reference>
<dbReference type="Proteomes" id="UP000005753">
    <property type="component" value="Chromosome"/>
</dbReference>
<dbReference type="AlphaFoldDB" id="I5ATY1"/>
<protein>
    <submittedName>
        <fullName evidence="2">Glycosyl transferase</fullName>
    </submittedName>
</protein>
<dbReference type="OrthoDB" id="9802649at2"/>
<dbReference type="Pfam" id="PF00535">
    <property type="entry name" value="Glycos_transf_2"/>
    <property type="match status" value="1"/>
</dbReference>
<dbReference type="PANTHER" id="PTHR22916:SF3">
    <property type="entry name" value="UDP-GLCNAC:BETAGAL BETA-1,3-N-ACETYLGLUCOSAMINYLTRANSFERASE-LIKE PROTEIN 1"/>
    <property type="match status" value="1"/>
</dbReference>
<organism evidence="2 3">
    <name type="scientific">Eubacterium cellulosolvens (strain ATCC 43171 / JCM 9499 / 6)</name>
    <name type="common">Cillobacterium cellulosolvens</name>
    <dbReference type="NCBI Taxonomy" id="633697"/>
    <lineage>
        <taxon>Bacteria</taxon>
        <taxon>Bacillati</taxon>
        <taxon>Bacillota</taxon>
        <taxon>Clostridia</taxon>
        <taxon>Eubacteriales</taxon>
        <taxon>Eubacteriaceae</taxon>
        <taxon>Eubacterium</taxon>
    </lineage>
</organism>
<dbReference type="InterPro" id="IPR029044">
    <property type="entry name" value="Nucleotide-diphossugar_trans"/>
</dbReference>
<dbReference type="eggNOG" id="COG1215">
    <property type="taxonomic scope" value="Bacteria"/>
</dbReference>
<keyword evidence="3" id="KW-1185">Reference proteome</keyword>
<feature type="domain" description="Glycosyltransferase 2-like" evidence="1">
    <location>
        <begin position="10"/>
        <end position="153"/>
    </location>
</feature>
<gene>
    <name evidence="2" type="ORF">EubceDRAFT1_1457</name>
</gene>
<evidence type="ECO:0000259" key="1">
    <source>
        <dbReference type="Pfam" id="PF00535"/>
    </source>
</evidence>
<dbReference type="PANTHER" id="PTHR22916">
    <property type="entry name" value="GLYCOSYLTRANSFERASE"/>
    <property type="match status" value="1"/>
</dbReference>
<sequence>MDRKKQQLVSVIIPVFNREKKIVRCIESVLRQKNVSFEVIIVDDGSVDSTLKVCHAYEDMYDQIHVYHKENGGLASARNFGLAHMRGEYVMFLNSDDELAEEAIEKMLNASVIYDADMVVGRYMEGHADGTRIRPDFPSKYANKMLTERQFWEIVALDGIHVGTSVCTKLYKARIWRALRFPEKYRVHEDEWVLHRYVARCNRIYMLDHAFLVEHVDESGEEEEFQYKHLSGADARLERIRYLIWKGFFAAALYNFGFGSRILLNGVKNLDDSKSKKEINRLYLEYKKIVPILMKHVDTKNRLRLSLFNMDLRTYGKVRSLFRKAE</sequence>
<dbReference type="SUPFAM" id="SSF53448">
    <property type="entry name" value="Nucleotide-diphospho-sugar transferases"/>
    <property type="match status" value="1"/>
</dbReference>
<dbReference type="EMBL" id="CM001487">
    <property type="protein sequence ID" value="EIM57254.1"/>
    <property type="molecule type" value="Genomic_DNA"/>
</dbReference>
<dbReference type="STRING" id="633697.EubceDRAFT1_1457"/>
<dbReference type="HOGENOM" id="CLU_025996_25_1_9"/>
<evidence type="ECO:0000313" key="3">
    <source>
        <dbReference type="Proteomes" id="UP000005753"/>
    </source>
</evidence>